<dbReference type="Proteomes" id="UP000006055">
    <property type="component" value="Chromosome"/>
</dbReference>
<dbReference type="EMBL" id="CP003360">
    <property type="protein sequence ID" value="AFM26315.1"/>
    <property type="molecule type" value="Genomic_DNA"/>
</dbReference>
<dbReference type="KEGG" id="dti:Desti_3669"/>
<protein>
    <submittedName>
        <fullName evidence="2">Uncharacterized protein</fullName>
    </submittedName>
</protein>
<accession>I4C9S4</accession>
<sequence>MDELRFVFLFMGLVVFVVIVLIDWLFRNR</sequence>
<feature type="transmembrane region" description="Helical" evidence="1">
    <location>
        <begin position="6"/>
        <end position="26"/>
    </location>
</feature>
<dbReference type="AlphaFoldDB" id="I4C9S4"/>
<keyword evidence="3" id="KW-1185">Reference proteome</keyword>
<name>I4C9S4_DESTA</name>
<evidence type="ECO:0000256" key="1">
    <source>
        <dbReference type="SAM" id="Phobius"/>
    </source>
</evidence>
<keyword evidence="1" id="KW-0472">Membrane</keyword>
<evidence type="ECO:0000313" key="2">
    <source>
        <dbReference type="EMBL" id="AFM26315.1"/>
    </source>
</evidence>
<keyword evidence="1" id="KW-1133">Transmembrane helix</keyword>
<dbReference type="HOGENOM" id="CLU_3409145_0_0_7"/>
<keyword evidence="1" id="KW-0812">Transmembrane</keyword>
<gene>
    <name evidence="2" type="ordered locus">Desti_3669</name>
</gene>
<proteinExistence type="predicted"/>
<evidence type="ECO:0000313" key="3">
    <source>
        <dbReference type="Proteomes" id="UP000006055"/>
    </source>
</evidence>
<organism evidence="2 3">
    <name type="scientific">Desulfomonile tiedjei (strain ATCC 49306 / DSM 6799 / DCB-1)</name>
    <dbReference type="NCBI Taxonomy" id="706587"/>
    <lineage>
        <taxon>Bacteria</taxon>
        <taxon>Pseudomonadati</taxon>
        <taxon>Thermodesulfobacteriota</taxon>
        <taxon>Desulfomonilia</taxon>
        <taxon>Desulfomonilales</taxon>
        <taxon>Desulfomonilaceae</taxon>
        <taxon>Desulfomonile</taxon>
    </lineage>
</organism>
<reference evidence="3" key="1">
    <citation type="submission" date="2012-06" db="EMBL/GenBank/DDBJ databases">
        <title>Complete sequence of chromosome of Desulfomonile tiedjei DSM 6799.</title>
        <authorList>
            <person name="Lucas S."/>
            <person name="Copeland A."/>
            <person name="Lapidus A."/>
            <person name="Glavina del Rio T."/>
            <person name="Dalin E."/>
            <person name="Tice H."/>
            <person name="Bruce D."/>
            <person name="Goodwin L."/>
            <person name="Pitluck S."/>
            <person name="Peters L."/>
            <person name="Ovchinnikova G."/>
            <person name="Zeytun A."/>
            <person name="Lu M."/>
            <person name="Kyrpides N."/>
            <person name="Mavromatis K."/>
            <person name="Ivanova N."/>
            <person name="Brettin T."/>
            <person name="Detter J.C."/>
            <person name="Han C."/>
            <person name="Larimer F."/>
            <person name="Land M."/>
            <person name="Hauser L."/>
            <person name="Markowitz V."/>
            <person name="Cheng J.-F."/>
            <person name="Hugenholtz P."/>
            <person name="Woyke T."/>
            <person name="Wu D."/>
            <person name="Spring S."/>
            <person name="Schroeder M."/>
            <person name="Brambilla E."/>
            <person name="Klenk H.-P."/>
            <person name="Eisen J.A."/>
        </authorList>
    </citation>
    <scope>NUCLEOTIDE SEQUENCE [LARGE SCALE GENOMIC DNA]</scope>
    <source>
        <strain evidence="3">ATCC 49306 / DSM 6799 / DCB-1</strain>
    </source>
</reference>